<dbReference type="RefSeq" id="WP_114033469.1">
    <property type="nucleotide sequence ID" value="NZ_QOIL01000030.1"/>
</dbReference>
<sequence length="96" mass="10001">MSFVLAFNPLSTPVTADDGRVVGAGEWECVDDTGPVVAELVTAHRLRLLPDPAEAAEMDPRAAAAWARVQDARAGATADSATGPRRRGRAAETSEG</sequence>
<evidence type="ECO:0000313" key="3">
    <source>
        <dbReference type="Proteomes" id="UP000253094"/>
    </source>
</evidence>
<dbReference type="AlphaFoldDB" id="A0A367ETW7"/>
<comment type="caution">
    <text evidence="2">The sequence shown here is derived from an EMBL/GenBank/DDBJ whole genome shotgun (WGS) entry which is preliminary data.</text>
</comment>
<protein>
    <submittedName>
        <fullName evidence="2">Uncharacterized protein</fullName>
    </submittedName>
</protein>
<accession>A0A367ETW7</accession>
<keyword evidence="3" id="KW-1185">Reference proteome</keyword>
<reference evidence="2 3" key="1">
    <citation type="submission" date="2018-06" db="EMBL/GenBank/DDBJ databases">
        <title>Sphaerisporangium craniellae sp. nov., isolated from a marine sponge in the South China Sea.</title>
        <authorList>
            <person name="Li L."/>
        </authorList>
    </citation>
    <scope>NUCLEOTIDE SEQUENCE [LARGE SCALE GENOMIC DNA]</scope>
    <source>
        <strain evidence="2 3">CCTCC AA 208026</strain>
    </source>
</reference>
<name>A0A367ETW7_9ACTN</name>
<proteinExistence type="predicted"/>
<dbReference type="EMBL" id="QOIL01000030">
    <property type="protein sequence ID" value="RCG21132.1"/>
    <property type="molecule type" value="Genomic_DNA"/>
</dbReference>
<gene>
    <name evidence="2" type="ORF">DQ384_36565</name>
</gene>
<evidence type="ECO:0000313" key="2">
    <source>
        <dbReference type="EMBL" id="RCG21132.1"/>
    </source>
</evidence>
<organism evidence="2 3">
    <name type="scientific">Sphaerisporangium album</name>
    <dbReference type="NCBI Taxonomy" id="509200"/>
    <lineage>
        <taxon>Bacteria</taxon>
        <taxon>Bacillati</taxon>
        <taxon>Actinomycetota</taxon>
        <taxon>Actinomycetes</taxon>
        <taxon>Streptosporangiales</taxon>
        <taxon>Streptosporangiaceae</taxon>
        <taxon>Sphaerisporangium</taxon>
    </lineage>
</organism>
<dbReference type="Proteomes" id="UP000253094">
    <property type="component" value="Unassembled WGS sequence"/>
</dbReference>
<evidence type="ECO:0000256" key="1">
    <source>
        <dbReference type="SAM" id="MobiDB-lite"/>
    </source>
</evidence>
<feature type="region of interest" description="Disordered" evidence="1">
    <location>
        <begin position="72"/>
        <end position="96"/>
    </location>
</feature>